<gene>
    <name evidence="1" type="ORF">FKG95_08865</name>
</gene>
<evidence type="ECO:0000313" key="2">
    <source>
        <dbReference type="Proteomes" id="UP000315252"/>
    </source>
</evidence>
<keyword evidence="2" id="KW-1185">Reference proteome</keyword>
<dbReference type="Proteomes" id="UP000315252">
    <property type="component" value="Unassembled WGS sequence"/>
</dbReference>
<accession>A0A545TYL1</accession>
<sequence length="130" mass="13967">MCEGSLASEAVSDQDLGFCGICGVEVPLLSQAQVNEIERTCSSALEKVRAYRAAHGGPDAQVPQAELFAPVYEKHLDLTGVDLRGVTTSAHHILIHQKSCLGPPCWSCGKLLRSQYDRHCSECGAEKNLG</sequence>
<reference evidence="1 2" key="1">
    <citation type="submission" date="2019-06" db="EMBL/GenBank/DDBJ databases">
        <title>Whole genome sequence for Rhodospirillaceae sp. R148.</title>
        <authorList>
            <person name="Wang G."/>
        </authorList>
    </citation>
    <scope>NUCLEOTIDE SEQUENCE [LARGE SCALE GENOMIC DNA]</scope>
    <source>
        <strain evidence="1 2">R148</strain>
    </source>
</reference>
<dbReference type="AlphaFoldDB" id="A0A545TYL1"/>
<evidence type="ECO:0000313" key="1">
    <source>
        <dbReference type="EMBL" id="TQV82316.1"/>
    </source>
</evidence>
<comment type="caution">
    <text evidence="1">The sequence shown here is derived from an EMBL/GenBank/DDBJ whole genome shotgun (WGS) entry which is preliminary data.</text>
</comment>
<protein>
    <submittedName>
        <fullName evidence="1">Uncharacterized protein</fullName>
    </submittedName>
</protein>
<name>A0A545TYL1_9PROT</name>
<dbReference type="EMBL" id="VHSH01000002">
    <property type="protein sequence ID" value="TQV82316.1"/>
    <property type="molecule type" value="Genomic_DNA"/>
</dbReference>
<proteinExistence type="predicted"/>
<organism evidence="1 2">
    <name type="scientific">Denitrobaculum tricleocarpae</name>
    <dbReference type="NCBI Taxonomy" id="2591009"/>
    <lineage>
        <taxon>Bacteria</taxon>
        <taxon>Pseudomonadati</taxon>
        <taxon>Pseudomonadota</taxon>
        <taxon>Alphaproteobacteria</taxon>
        <taxon>Rhodospirillales</taxon>
        <taxon>Rhodospirillaceae</taxon>
        <taxon>Denitrobaculum</taxon>
    </lineage>
</organism>
<dbReference type="RefSeq" id="WP_142895947.1">
    <property type="nucleotide sequence ID" value="NZ_ML660053.1"/>
</dbReference>
<dbReference type="OrthoDB" id="5515745at2"/>